<dbReference type="EMBL" id="PDOC01000010">
    <property type="protein sequence ID" value="PIL43921.1"/>
    <property type="molecule type" value="Genomic_DNA"/>
</dbReference>
<dbReference type="Pfam" id="PF10988">
    <property type="entry name" value="DUF2807"/>
    <property type="match status" value="1"/>
</dbReference>
<dbReference type="RefSeq" id="WP_099790083.1">
    <property type="nucleotide sequence ID" value="NZ_JBHLYV010000012.1"/>
</dbReference>
<gene>
    <name evidence="3" type="ORF">CR105_16365</name>
</gene>
<feature type="chain" id="PRO_5013849658" evidence="1">
    <location>
        <begin position="31"/>
        <end position="256"/>
    </location>
</feature>
<organism evidence="3 4">
    <name type="scientific">Massilia eurypsychrophila</name>
    <dbReference type="NCBI Taxonomy" id="1485217"/>
    <lineage>
        <taxon>Bacteria</taxon>
        <taxon>Pseudomonadati</taxon>
        <taxon>Pseudomonadota</taxon>
        <taxon>Betaproteobacteria</taxon>
        <taxon>Burkholderiales</taxon>
        <taxon>Oxalobacteraceae</taxon>
        <taxon>Telluria group</taxon>
        <taxon>Massilia</taxon>
    </lineage>
</organism>
<proteinExistence type="predicted"/>
<evidence type="ECO:0000313" key="4">
    <source>
        <dbReference type="Proteomes" id="UP000230390"/>
    </source>
</evidence>
<evidence type="ECO:0000256" key="1">
    <source>
        <dbReference type="SAM" id="SignalP"/>
    </source>
</evidence>
<dbReference type="PANTHER" id="PTHR39200">
    <property type="entry name" value="HYPOTHETICAL EXPORTED PROTEIN"/>
    <property type="match status" value="1"/>
</dbReference>
<evidence type="ECO:0000313" key="3">
    <source>
        <dbReference type="EMBL" id="PIL43921.1"/>
    </source>
</evidence>
<protein>
    <submittedName>
        <fullName evidence="3">DUF2807 domain-containing protein</fullName>
    </submittedName>
</protein>
<accession>A0A2G8TCY9</accession>
<evidence type="ECO:0000259" key="2">
    <source>
        <dbReference type="Pfam" id="PF10988"/>
    </source>
</evidence>
<feature type="domain" description="Putative auto-transporter adhesin head GIN" evidence="2">
    <location>
        <begin position="53"/>
        <end position="236"/>
    </location>
</feature>
<dbReference type="AlphaFoldDB" id="A0A2G8TCY9"/>
<name>A0A2G8TCY9_9BURK</name>
<comment type="caution">
    <text evidence="3">The sequence shown here is derived from an EMBL/GenBank/DDBJ whole genome shotgun (WGS) entry which is preliminary data.</text>
</comment>
<dbReference type="PANTHER" id="PTHR39200:SF1">
    <property type="entry name" value="AUTO-TRANSPORTER ADHESIN HEAD GIN DOMAIN-CONTAINING PROTEIN-RELATED"/>
    <property type="match status" value="1"/>
</dbReference>
<dbReference type="InterPro" id="IPR021255">
    <property type="entry name" value="DUF2807"/>
</dbReference>
<keyword evidence="1" id="KW-0732">Signal</keyword>
<reference evidence="3 4" key="1">
    <citation type="submission" date="2017-10" db="EMBL/GenBank/DDBJ databases">
        <title>Massilia psychrophilum sp. nov., a novel purple-pigmented bacterium isolated from Tianshan glacier, Xinjiang Municipality, China.</title>
        <authorList>
            <person name="Wang H."/>
        </authorList>
    </citation>
    <scope>NUCLEOTIDE SEQUENCE [LARGE SCALE GENOMIC DNA]</scope>
    <source>
        <strain evidence="3 4">JCM 30074</strain>
    </source>
</reference>
<dbReference type="Proteomes" id="UP000230390">
    <property type="component" value="Unassembled WGS sequence"/>
</dbReference>
<keyword evidence="4" id="KW-1185">Reference proteome</keyword>
<dbReference type="Gene3D" id="2.160.20.120">
    <property type="match status" value="1"/>
</dbReference>
<sequence>MNTRLTRPLNALMLALCSAAIVVPAAPALAGSWNSERVRGSGQVKTEARALGHFNGVALALPGSVELRIGNTESITVETDDNLLPLIDTVVENGTLKIRAARRNVNFDTRRMKFVVQAKGVETLAVDGSGSINADALRGSKVTVAIGGSGSINVKSIDSESLSVNIGGSGDLKVHGGAAKRLSVAIAGSGDVDMGRLQSTDASVNIAGSGDATIAVRDQLKVIIAGSGDVNYYGDPRVSTTVGGSGSAIKLAGAPR</sequence>
<dbReference type="OrthoDB" id="8885859at2"/>
<feature type="signal peptide" evidence="1">
    <location>
        <begin position="1"/>
        <end position="30"/>
    </location>
</feature>